<feature type="region of interest" description="Disordered" evidence="1">
    <location>
        <begin position="923"/>
        <end position="950"/>
    </location>
</feature>
<evidence type="ECO:0000256" key="1">
    <source>
        <dbReference type="SAM" id="MobiDB-lite"/>
    </source>
</evidence>
<feature type="domain" description="Long Rib" evidence="3">
    <location>
        <begin position="512"/>
        <end position="601"/>
    </location>
</feature>
<dbReference type="InterPro" id="IPR044055">
    <property type="entry name" value="RibLong"/>
</dbReference>
<feature type="transmembrane region" description="Helical" evidence="2">
    <location>
        <begin position="1225"/>
        <end position="1246"/>
    </location>
</feature>
<dbReference type="PATRIC" id="fig|698955.3.peg.825"/>
<feature type="compositionally biased region" description="Polar residues" evidence="1">
    <location>
        <begin position="868"/>
        <end position="884"/>
    </location>
</feature>
<keyword evidence="2" id="KW-0812">Transmembrane</keyword>
<name>I4LTK5_GARVA</name>
<dbReference type="Pfam" id="PF18957">
    <property type="entry name" value="RibLong"/>
    <property type="match status" value="1"/>
</dbReference>
<protein>
    <recommendedName>
        <fullName evidence="3">Long Rib domain-containing protein</fullName>
    </recommendedName>
</protein>
<evidence type="ECO:0000313" key="5">
    <source>
        <dbReference type="Proteomes" id="UP000005936"/>
    </source>
</evidence>
<feature type="compositionally biased region" description="Basic and acidic residues" evidence="1">
    <location>
        <begin position="318"/>
        <end position="328"/>
    </location>
</feature>
<feature type="region of interest" description="Disordered" evidence="1">
    <location>
        <begin position="318"/>
        <end position="381"/>
    </location>
</feature>
<evidence type="ECO:0000259" key="3">
    <source>
        <dbReference type="Pfam" id="PF18957"/>
    </source>
</evidence>
<feature type="region of interest" description="Disordered" evidence="1">
    <location>
        <begin position="868"/>
        <end position="893"/>
    </location>
</feature>
<keyword evidence="2" id="KW-1133">Transmembrane helix</keyword>
<gene>
    <name evidence="4" type="ORF">CGSMWGv55152_04187</name>
</gene>
<keyword evidence="2" id="KW-0472">Membrane</keyword>
<feature type="region of interest" description="Disordered" evidence="1">
    <location>
        <begin position="978"/>
        <end position="997"/>
    </location>
</feature>
<evidence type="ECO:0000256" key="2">
    <source>
        <dbReference type="SAM" id="Phobius"/>
    </source>
</evidence>
<proteinExistence type="predicted"/>
<dbReference type="EMBL" id="ADEQ01000010">
    <property type="protein sequence ID" value="EIK80295.1"/>
    <property type="molecule type" value="Genomic_DNA"/>
</dbReference>
<evidence type="ECO:0000313" key="4">
    <source>
        <dbReference type="EMBL" id="EIK80295.1"/>
    </source>
</evidence>
<accession>I4LTK5</accession>
<organism evidence="4 5">
    <name type="scientific">Gardnerella vaginalis 55152</name>
    <dbReference type="NCBI Taxonomy" id="698955"/>
    <lineage>
        <taxon>Bacteria</taxon>
        <taxon>Bacillati</taxon>
        <taxon>Actinomycetota</taxon>
        <taxon>Actinomycetes</taxon>
        <taxon>Bifidobacteriales</taxon>
        <taxon>Bifidobacteriaceae</taxon>
        <taxon>Gardnerella</taxon>
    </lineage>
</organism>
<feature type="transmembrane region" description="Helical" evidence="2">
    <location>
        <begin position="58"/>
        <end position="77"/>
    </location>
</feature>
<sequence>MSWFHGCFSNLICAACSFVNRHRAIDEASNSITSLKSKGCTKGCSSANASKLYCVRRAALALIVAVATILAVLVVPAKPADAAQVMWSYGGYGYFTANGNGVGNAVENMHITPTITKDSNGTHVQYEIYFNYAFLEHLDNQPRQRMPARVTFYVDLPKQLITDTIRVKRDRRNVYEKKYKVWTTQNDRGNPETMKTWDKYWGKISRTISRWHYTYGNSDFNDQWEDTVGNGHFGCGYNQDTDPTARDFTKKYSLCEIKKWHDNGDFGIMLRSFEDSTATTCYRWVITADVPDGTDIRYMPIIAGYQSTNAESHERHYATYGPYDHDGDGIPDNVEWDNSTDPTKPGGLHFEESEDSQPRQASSVRAYTDDGHWQENGDDYFNNKGSFVPDYGSDGKRGKLYDHIPKNLTYSIDGNAYFDNNKGSNAQVTFDDPNSPKPEPLQQGHAWIDKSTGKVYFNPADSHKNHTVYIPIKVTYPNPSNYSCNHPQPFSETVVAKFKVWPMSHFYKPVYPDYDKKQVQAGKSITSVPKNEGITKGDFPKGTRFELGTNNNYSSPVLSWSKMTNANTGEVTFTPSKPQDPKNYDTPVIAYYPDGSSTKDNGQVYAHVKVTPLTVGNNDLGFSIAEGAGMHDWGSKYSDRITSGSYHTDHYTNLDKDKQIDSNKLLIPDAWSANNKSPIKFRAICHEENKDNYTLLKWDEAKNKSVGEVNGLKFTAFHQWRIATEDEENKCRNDKNCNLDDFKYSHLTKDEYNTNTMARSRAIITGTPKKSGKYECRVFAFNNADRLNGFDNLISNDTGGSVIYKKMVFANYGNDGDIKKSKTKDWNDQTLKFSVKSSYAHRNNPSYVPLKVKAGEYHASLTNGYKNMTDVPTSKKGANNATNQDDIEEGALPDGTWFEFDENQYKKDNSGWYKKDKDHPYGMSFYDNGQDNKPSDGGKTGKNHGTGDGSHYGVMSFKPLKWQKPGVYKIPVIVHYPDGSKSTDKDAGNGDGVSKPNPVYAQVTVDPMEGDDIKLRVLRSDSPDAPDISDADGKFGSGSGLTIMSGMSLMHRPFIDAWSTKDVWNSGNKTEKKISLEVLCENDDRDFVSKLAGMKASDPITWSHVDTYSEREKCKNNSNCNAQHKLYRYNAKDNPNNPFDAAQRTTATLDGIPEKTGDYQCVAWALKPEAKKSFDEMSNHHGAKYDLLHDVHGDQYTRGKDYEFKTFMIHVVKPFKLPKTGGMNWNMLLGGVVFVGTSLMFIALLLDQSKWGRALLAEIINIIKVFIRKTARKWRIERWRC</sequence>
<feature type="compositionally biased region" description="Gly residues" evidence="1">
    <location>
        <begin position="938"/>
        <end position="950"/>
    </location>
</feature>
<reference evidence="4 5" key="1">
    <citation type="journal article" date="2012" name="J. Bacteriol.">
        <title>Comparative Genomic Analyses of 17 Clinical Isolates of Gardnerella vaginalis Provide Evidence of Multiple Genetically Isolated Clades Consistent with Subspeciation into Genovars.</title>
        <authorList>
            <person name="Ahmed A."/>
            <person name="Earl J."/>
            <person name="Retchless A."/>
            <person name="Hillier S."/>
            <person name="Rabe L."/>
            <person name="Cherpes T."/>
            <person name="Powell E."/>
            <person name="Janto B."/>
            <person name="Eutsey R."/>
            <person name="Hiller N.L."/>
            <person name="Boissy R."/>
            <person name="Dahlgreen M."/>
            <person name="Hall B."/>
            <person name="Costerton J."/>
            <person name="Post J.C."/>
            <person name="Hu F."/>
            <person name="Ehrlich G."/>
        </authorList>
    </citation>
    <scope>NUCLEOTIDE SEQUENCE [LARGE SCALE GENOMIC DNA]</scope>
    <source>
        <strain evidence="4 5">55152</strain>
    </source>
</reference>
<dbReference type="Proteomes" id="UP000005936">
    <property type="component" value="Unassembled WGS sequence"/>
</dbReference>
<dbReference type="RefSeq" id="WP_004122225.1">
    <property type="nucleotide sequence ID" value="NZ_ADEQ01000010.1"/>
</dbReference>
<comment type="caution">
    <text evidence="4">The sequence shown here is derived from an EMBL/GenBank/DDBJ whole genome shotgun (WGS) entry which is preliminary data.</text>
</comment>